<dbReference type="Pfam" id="PF00856">
    <property type="entry name" value="SET"/>
    <property type="match status" value="1"/>
</dbReference>
<evidence type="ECO:0000259" key="1">
    <source>
        <dbReference type="Pfam" id="PF00856"/>
    </source>
</evidence>
<dbReference type="RefSeq" id="WP_115477534.1">
    <property type="nucleotide sequence ID" value="NZ_QRBF01000002.1"/>
</dbReference>
<organism evidence="2 3">
    <name type="scientific">Dyella psychrodurans</name>
    <dbReference type="NCBI Taxonomy" id="1927960"/>
    <lineage>
        <taxon>Bacteria</taxon>
        <taxon>Pseudomonadati</taxon>
        <taxon>Pseudomonadota</taxon>
        <taxon>Gammaproteobacteria</taxon>
        <taxon>Lysobacterales</taxon>
        <taxon>Rhodanobacteraceae</taxon>
        <taxon>Dyella</taxon>
    </lineage>
</organism>
<dbReference type="InterPro" id="IPR046341">
    <property type="entry name" value="SET_dom_sf"/>
</dbReference>
<dbReference type="CDD" id="cd08161">
    <property type="entry name" value="SET"/>
    <property type="match status" value="1"/>
</dbReference>
<dbReference type="InterPro" id="IPR001214">
    <property type="entry name" value="SET_dom"/>
</dbReference>
<evidence type="ECO:0000313" key="2">
    <source>
        <dbReference type="EMBL" id="RDS85496.1"/>
    </source>
</evidence>
<feature type="domain" description="SET" evidence="1">
    <location>
        <begin position="17"/>
        <end position="108"/>
    </location>
</feature>
<dbReference type="EMBL" id="QRBF01000002">
    <property type="protein sequence ID" value="RDS85496.1"/>
    <property type="molecule type" value="Genomic_DNA"/>
</dbReference>
<protein>
    <submittedName>
        <fullName evidence="2">SET domain-containing protein</fullName>
    </submittedName>
</protein>
<accession>A0A370XAS4</accession>
<dbReference type="OrthoDB" id="510863at2"/>
<reference evidence="2 3" key="1">
    <citation type="submission" date="2018-07" db="EMBL/GenBank/DDBJ databases">
        <title>Dyella monticola sp. nov. and Dyella psychrodurans sp. nov. isolated from monsoon evergreen broad-leaved forest soil of Dinghu Mountain, China.</title>
        <authorList>
            <person name="Gao Z."/>
            <person name="Qiu L."/>
        </authorList>
    </citation>
    <scope>NUCLEOTIDE SEQUENCE [LARGE SCALE GENOMIC DNA]</scope>
    <source>
        <strain evidence="2 3">4MSK11</strain>
    </source>
</reference>
<proteinExistence type="predicted"/>
<comment type="caution">
    <text evidence="2">The sequence shown here is derived from an EMBL/GenBank/DDBJ whole genome shotgun (WGS) entry which is preliminary data.</text>
</comment>
<name>A0A370XAS4_9GAMM</name>
<dbReference type="Gene3D" id="2.170.270.10">
    <property type="entry name" value="SET domain"/>
    <property type="match status" value="1"/>
</dbReference>
<evidence type="ECO:0000313" key="3">
    <source>
        <dbReference type="Proteomes" id="UP000255334"/>
    </source>
</evidence>
<dbReference type="AlphaFoldDB" id="A0A370XAS4"/>
<sequence>MIVPRYRIDASRISGAGKGLFLDEPVRAGSIVIAPDTIDKTYRFDELLAHPDQMYASARWFEDRYTISTDWPDECFVNHSFEPTGLWHLGFVFASRDLPAGTEMTVDYRHLLPPGQAEDFIDTATGEKIVGLSWYESLTTTTRALAHVLDGASLID</sequence>
<dbReference type="Proteomes" id="UP000255334">
    <property type="component" value="Unassembled WGS sequence"/>
</dbReference>
<dbReference type="SUPFAM" id="SSF82199">
    <property type="entry name" value="SET domain"/>
    <property type="match status" value="1"/>
</dbReference>
<keyword evidence="3" id="KW-1185">Reference proteome</keyword>
<gene>
    <name evidence="2" type="ORF">DWU99_08290</name>
</gene>